<evidence type="ECO:0000256" key="1">
    <source>
        <dbReference type="ARBA" id="ARBA00006594"/>
    </source>
</evidence>
<name>A0A328F7V0_9BACT</name>
<dbReference type="Proteomes" id="UP000293902">
    <property type="component" value="Plasmid unnamed1"/>
</dbReference>
<evidence type="ECO:0000313" key="8">
    <source>
        <dbReference type="Proteomes" id="UP000293902"/>
    </source>
</evidence>
<evidence type="ECO:0000313" key="6">
    <source>
        <dbReference type="EMBL" id="RAM00691.1"/>
    </source>
</evidence>
<protein>
    <submittedName>
        <fullName evidence="6">DNA methylase</fullName>
    </submittedName>
</protein>
<proteinExistence type="inferred from homology"/>
<dbReference type="Pfam" id="PF01555">
    <property type="entry name" value="N6_N4_Mtase"/>
    <property type="match status" value="1"/>
</dbReference>
<dbReference type="InterPro" id="IPR002941">
    <property type="entry name" value="DNA_methylase_N4/N6"/>
</dbReference>
<dbReference type="EMBL" id="QLNI01000040">
    <property type="protein sequence ID" value="RAM00691.1"/>
    <property type="molecule type" value="Genomic_DNA"/>
</dbReference>
<evidence type="ECO:0000259" key="4">
    <source>
        <dbReference type="Pfam" id="PF01555"/>
    </source>
</evidence>
<evidence type="ECO:0000313" key="5">
    <source>
        <dbReference type="EMBL" id="QBH15734.1"/>
    </source>
</evidence>
<dbReference type="PROSITE" id="PS00092">
    <property type="entry name" value="N6_MTASE"/>
    <property type="match status" value="1"/>
</dbReference>
<accession>A0A328F7V0</accession>
<dbReference type="OrthoDB" id="3197274at2"/>
<dbReference type="Gene3D" id="3.40.50.150">
    <property type="entry name" value="Vaccinia Virus protein VP39"/>
    <property type="match status" value="2"/>
</dbReference>
<comment type="similarity">
    <text evidence="1">Belongs to the N(4)/N(6)-methyltransferase family.</text>
</comment>
<evidence type="ECO:0000256" key="2">
    <source>
        <dbReference type="ARBA" id="ARBA00022603"/>
    </source>
</evidence>
<dbReference type="GO" id="GO:0008170">
    <property type="term" value="F:N-methyltransferase activity"/>
    <property type="evidence" value="ECO:0007669"/>
    <property type="project" value="InterPro"/>
</dbReference>
<dbReference type="InterPro" id="IPR029063">
    <property type="entry name" value="SAM-dependent_MTases_sf"/>
</dbReference>
<sequence length="591" mass="66271">MEECLAGVQNQPISDIIKVPRTDPIYNCHGYLTKVPVGAIIPFINHYSKPTEKVADIFAGSGMTGIAAVMSGRDVELSDISVLGQHIAQGYLAKVTPQELTKAAKSVVSKTRKKFGHYYQTIREEDGTDIELVRTIWSFVYACPKCGYELIFYDHVMLPEAERKDVCPECDTKFSRRTWNGGSDIPVKVVVKGVQGKQIEQDIQEIDFQNINDAKAEDILSKVPSLSIDPEREMYSRSGLKNRGLTETKKFFSARNAIILTELWDNISKIEEERIRKKLQFAFTAILPRASRRYQWSKQRPLNAQNQTYYISPVYFEWNVFELFLRKVNAAKKSDDVIYNSSDVFGDIEHGNARYSLASADLLEHLDSDSIDYIFTDPPFGSNIFYSDMSLFHEAWIGQTTDNANEAVIHTCGKKKVNAAVRYGELLKGAFKEAYRVLKPGKYMSVVFGNSKGNVWSLVLTALREAGFDSVPDHIAILDKGQRSVKGLSSGSESVVTVDLIMTVHKPTDKAAGESNVKWRQAEPEELIEAAIFDAENGDAKNPSYVYAHILREAIKRHLLVDNLHLSDVLIALRKAGYSVDPKTGKLSSPN</sequence>
<reference evidence="6 7" key="1">
    <citation type="submission" date="2018-06" db="EMBL/GenBank/DDBJ databases">
        <title>Complete Genome Sequence of Desulfobacter hydrogenophilus (DSM3380).</title>
        <authorList>
            <person name="Marietou A."/>
            <person name="Schreiber L."/>
            <person name="Marshall I."/>
            <person name="Jorgensen B."/>
        </authorList>
    </citation>
    <scope>NUCLEOTIDE SEQUENCE [LARGE SCALE GENOMIC DNA]</scope>
    <source>
        <strain evidence="6 7">DSM 3380</strain>
    </source>
</reference>
<keyword evidence="5" id="KW-0614">Plasmid</keyword>
<feature type="domain" description="DNA methylase N-4/N-6" evidence="4">
    <location>
        <begin position="31"/>
        <end position="74"/>
    </location>
</feature>
<reference evidence="5 8" key="2">
    <citation type="submission" date="2019-02" db="EMBL/GenBank/DDBJ databases">
        <title>Complete genome sequence of Desulfobacter hydrogenophilus AcRS1.</title>
        <authorList>
            <person name="Marietou A."/>
            <person name="Lund M.B."/>
            <person name="Marshall I.P.G."/>
            <person name="Schreiber L."/>
            <person name="Jorgensen B."/>
        </authorList>
    </citation>
    <scope>NUCLEOTIDE SEQUENCE [LARGE SCALE GENOMIC DNA]</scope>
    <source>
        <strain evidence="5 8">AcRS1</strain>
        <plasmid evidence="5 8">unnamed1</plasmid>
    </source>
</reference>
<keyword evidence="2 6" id="KW-0489">Methyltransferase</keyword>
<evidence type="ECO:0000256" key="3">
    <source>
        <dbReference type="ARBA" id="ARBA00022679"/>
    </source>
</evidence>
<keyword evidence="8" id="KW-1185">Reference proteome</keyword>
<dbReference type="SUPFAM" id="SSF53335">
    <property type="entry name" value="S-adenosyl-L-methionine-dependent methyltransferases"/>
    <property type="match status" value="2"/>
</dbReference>
<dbReference type="AlphaFoldDB" id="A0A328F7V0"/>
<dbReference type="Proteomes" id="UP000248798">
    <property type="component" value="Unassembled WGS sequence"/>
</dbReference>
<evidence type="ECO:0000313" key="7">
    <source>
        <dbReference type="Proteomes" id="UP000248798"/>
    </source>
</evidence>
<gene>
    <name evidence="6" type="ORF">DO021_17610</name>
    <name evidence="5" type="ORF">EYB58_22955</name>
</gene>
<dbReference type="InterPro" id="IPR002052">
    <property type="entry name" value="DNA_methylase_N6_adenine_CS"/>
</dbReference>
<geneLocation type="plasmid" evidence="5 8">
    <name>unnamed1</name>
</geneLocation>
<organism evidence="6 7">
    <name type="scientific">Desulfobacter hydrogenophilus</name>
    <dbReference type="NCBI Taxonomy" id="2291"/>
    <lineage>
        <taxon>Bacteria</taxon>
        <taxon>Pseudomonadati</taxon>
        <taxon>Thermodesulfobacteriota</taxon>
        <taxon>Desulfobacteria</taxon>
        <taxon>Desulfobacterales</taxon>
        <taxon>Desulfobacteraceae</taxon>
        <taxon>Desulfobacter</taxon>
    </lineage>
</organism>
<dbReference type="GO" id="GO:0032259">
    <property type="term" value="P:methylation"/>
    <property type="evidence" value="ECO:0007669"/>
    <property type="project" value="UniProtKB-KW"/>
</dbReference>
<dbReference type="EMBL" id="CP036314">
    <property type="protein sequence ID" value="QBH15734.1"/>
    <property type="molecule type" value="Genomic_DNA"/>
</dbReference>
<keyword evidence="3" id="KW-0808">Transferase</keyword>
<dbReference type="GO" id="GO:0003677">
    <property type="term" value="F:DNA binding"/>
    <property type="evidence" value="ECO:0007669"/>
    <property type="project" value="InterPro"/>
</dbReference>